<protein>
    <submittedName>
        <fullName evidence="1">Uncharacterized protein</fullName>
    </submittedName>
</protein>
<comment type="caution">
    <text evidence="1">The sequence shown here is derived from an EMBL/GenBank/DDBJ whole genome shotgun (WGS) entry which is preliminary data.</text>
</comment>
<keyword evidence="2" id="KW-1185">Reference proteome</keyword>
<proteinExistence type="predicted"/>
<evidence type="ECO:0000313" key="2">
    <source>
        <dbReference type="Proteomes" id="UP001359781"/>
    </source>
</evidence>
<organism evidence="1 2">
    <name type="scientific">Corynebacterium mastitidis</name>
    <dbReference type="NCBI Taxonomy" id="161890"/>
    <lineage>
        <taxon>Bacteria</taxon>
        <taxon>Bacillati</taxon>
        <taxon>Actinomycetota</taxon>
        <taxon>Actinomycetes</taxon>
        <taxon>Mycobacteriales</taxon>
        <taxon>Corynebacteriaceae</taxon>
        <taxon>Corynebacterium</taxon>
    </lineage>
</organism>
<gene>
    <name evidence="1" type="ORF">V5S96_11225</name>
</gene>
<dbReference type="RefSeq" id="WP_337889059.1">
    <property type="nucleotide sequence ID" value="NZ_JBAHVI010000001.1"/>
</dbReference>
<dbReference type="EMBL" id="JBAHVJ010000014">
    <property type="protein sequence ID" value="MEJ4100922.1"/>
    <property type="molecule type" value="Genomic_DNA"/>
</dbReference>
<name>A0ABU8P0X2_9CORY</name>
<dbReference type="Proteomes" id="UP001359781">
    <property type="component" value="Unassembled WGS sequence"/>
</dbReference>
<accession>A0ABU8P0X2</accession>
<sequence>MSAAGRRDGEPRAQDAWDVEELGAEMSPEEAEAMGRVAHAVREQVPLSAVDMPSGISAAMSAEMFSTTPPPSWNTCTRGASGW</sequence>
<evidence type="ECO:0000313" key="1">
    <source>
        <dbReference type="EMBL" id="MEJ4100922.1"/>
    </source>
</evidence>
<reference evidence="1 2" key="1">
    <citation type="submission" date="2024-02" db="EMBL/GenBank/DDBJ databases">
        <title>Whole genome sequencing and characterization of Corynebacterium isolated from the ocular surface of dry eye disease sufferers.</title>
        <authorList>
            <person name="Naqvi M."/>
        </authorList>
    </citation>
    <scope>NUCLEOTIDE SEQUENCE [LARGE SCALE GENOMIC DNA]</scope>
    <source>
        <strain evidence="1 2">PCRF</strain>
    </source>
</reference>